<reference evidence="1" key="1">
    <citation type="submission" date="2020-04" db="EMBL/GenBank/DDBJ databases">
        <authorList>
            <person name="Chiriac C."/>
            <person name="Salcher M."/>
            <person name="Ghai R."/>
            <person name="Kavagutti S V."/>
        </authorList>
    </citation>
    <scope>NUCLEOTIDE SEQUENCE</scope>
</reference>
<sequence length="847" mass="89302">MTATLIILRDPAGILGREVHALHADAPLQLQIEAAMPGGGAECELLINGERADPFTDARLDMPPQCGDTVVVAHRPAGPVPLWVLVVSGLLAVAAYAMVPKLPDTPTATDSPNNRLTGQSNVARAYQAIPDVYGRRRVWPDLIQPAVVEYRNNYKRVTHWLCISRGVGTVSDMRLADTPIGNIVGAEALLYEPGEAPPVPPGSGSISAPPAPSPALPGVPSAYAEAKQTRLTDYVEAFKVEGATEVQLTGVEPFRIVEAGSAISFVVLGPSTLVRMTFNDGPQWAQVRAATLPLTLAEINFRETAGTGNGTYSGSITAVSTAGGIITVTVSLSAIMAQLLPFAVTLRPSGTAPADIAGPYRLPIADANAIRLNFAFPRGLRGSASIGVNFWRVDADGVLISGSNESRTVTYTDETFDPQFRTLDIVPAGGSGRYVVSASRSDAPAVDGSDMAKIEAAFALRKTAIKDLPVGATIVQFVVTANPRDTTPSELKFNAMWERKVRALSSDIVSASRNFARAMAHLWTISGQPIGELDTTALAAINTALGETSALLRFDGSLDDAEVSLEERMQLIANHARCIFWRDGTKWTATRDQARTTPELQLDYRNLAGSADSTVNESFHLPGSRDGVEVEYVDETTGTKKAYVRINITSGAPVVTAVANPEKIVLPGCTTAAQATNRAQLEARKLLYQRTSVTDTALGDAQQLGPGSLVRWVDPNDFAGDDGLQAGEVLGIAGSVLTLSEPPDFKAEASGRIQFTGADGLLLGAPVVCTPVSGQPYQVTLASVPAGLYVAAPPTSQVGSRYAFAVGLTGAEVEAAGLYTVTDPKPNGDGTWSLAMVNYDARVYAAD</sequence>
<dbReference type="NCBIfam" id="NF040662">
    <property type="entry name" value="attach_TipJ_rel"/>
    <property type="match status" value="1"/>
</dbReference>
<evidence type="ECO:0000313" key="1">
    <source>
        <dbReference type="EMBL" id="CAB4159833.1"/>
    </source>
</evidence>
<accession>A0A6J5NLQ5</accession>
<dbReference type="EMBL" id="LR796695">
    <property type="protein sequence ID" value="CAB4159833.1"/>
    <property type="molecule type" value="Genomic_DNA"/>
</dbReference>
<organism evidence="1">
    <name type="scientific">uncultured Caudovirales phage</name>
    <dbReference type="NCBI Taxonomy" id="2100421"/>
    <lineage>
        <taxon>Viruses</taxon>
        <taxon>Duplodnaviria</taxon>
        <taxon>Heunggongvirae</taxon>
        <taxon>Uroviricota</taxon>
        <taxon>Caudoviricetes</taxon>
        <taxon>Peduoviridae</taxon>
        <taxon>Maltschvirus</taxon>
        <taxon>Maltschvirus maltsch</taxon>
    </lineage>
</organism>
<gene>
    <name evidence="1" type="ORF">UFOVP726_56</name>
</gene>
<proteinExistence type="predicted"/>
<name>A0A6J5NLQ5_9CAUD</name>
<protein>
    <submittedName>
        <fullName evidence="1">Tip attachment protein J</fullName>
    </submittedName>
</protein>